<dbReference type="SUPFAM" id="SSF48652">
    <property type="entry name" value="Tetraspanin"/>
    <property type="match status" value="1"/>
</dbReference>
<feature type="transmembrane region" description="Helical" evidence="5">
    <location>
        <begin position="192"/>
        <end position="213"/>
    </location>
</feature>
<feature type="transmembrane region" description="Helical" evidence="5">
    <location>
        <begin position="112"/>
        <end position="138"/>
    </location>
</feature>
<reference evidence="6 8" key="2">
    <citation type="submission" date="2018-11" db="EMBL/GenBank/DDBJ databases">
        <authorList>
            <consortium name="Pathogen Informatics"/>
        </authorList>
    </citation>
    <scope>NUCLEOTIDE SEQUENCE [LARGE SCALE GENOMIC DNA]</scope>
</reference>
<comment type="subcellular location">
    <subcellularLocation>
        <location evidence="1">Membrane</location>
        <topology evidence="1">Multi-pass membrane protein</topology>
    </subcellularLocation>
</comment>
<protein>
    <submittedName>
        <fullName evidence="9">Tetraspanin</fullName>
    </submittedName>
</protein>
<sequence>MNCTTEKKMHRIKFTAYVQVNVYFRSYHIYKNIFENIGRLKRKKKCHCNYCSRIIFDVFRAPRTNFGQLKTGHGNSLSMTSSEYSYFVPQYIKKRFYQHAMKKHKSRQEICAFLKWLCFFINFIVFPLGVTFLALGVYLCVKDPRAVTEWADVFMNPAIMLIAIGLAICTISLIGSMGALRDNIFLLKSFALSVFFCYILLVLSTFMIFILFYSDTIDGISANSILFYSVKNYHKNRNIADFIDYVQEQFECCGVSSASQGYRDWQLSHQFNCSVANPYPERCGVPFSCCRRSVISEAVGSKNPLLPSMRSLECWQNAQNKRPQEAEASLHTRGCLQPLKSLFENNAVYIGSFVAIVIVPCITICLSNILARQIDHQHYLLEREAQRCARRRRREMQKFRDAIAVRNCIERVGKSNINNSPANDFDNKPVTFLRFIFDSFSFLMHQIINWELLH</sequence>
<organism evidence="7 9">
    <name type="scientific">Dracunculus medinensis</name>
    <name type="common">Guinea worm</name>
    <dbReference type="NCBI Taxonomy" id="318479"/>
    <lineage>
        <taxon>Eukaryota</taxon>
        <taxon>Metazoa</taxon>
        <taxon>Ecdysozoa</taxon>
        <taxon>Nematoda</taxon>
        <taxon>Chromadorea</taxon>
        <taxon>Rhabditida</taxon>
        <taxon>Spirurina</taxon>
        <taxon>Dracunculoidea</taxon>
        <taxon>Dracunculidae</taxon>
        <taxon>Dracunculus</taxon>
    </lineage>
</organism>
<dbReference type="InterPro" id="IPR018499">
    <property type="entry name" value="Tetraspanin/Peripherin"/>
</dbReference>
<dbReference type="Gene3D" id="1.10.1450.10">
    <property type="entry name" value="Tetraspanin"/>
    <property type="match status" value="1"/>
</dbReference>
<dbReference type="InterPro" id="IPR008952">
    <property type="entry name" value="Tetraspanin_EC2_sf"/>
</dbReference>
<dbReference type="Pfam" id="PF00335">
    <property type="entry name" value="Tetraspanin"/>
    <property type="match status" value="1"/>
</dbReference>
<dbReference type="PANTHER" id="PTHR19282">
    <property type="entry name" value="TETRASPANIN"/>
    <property type="match status" value="1"/>
</dbReference>
<keyword evidence="4 5" id="KW-0472">Membrane</keyword>
<dbReference type="GO" id="GO:0005886">
    <property type="term" value="C:plasma membrane"/>
    <property type="evidence" value="ECO:0007669"/>
    <property type="project" value="TreeGrafter"/>
</dbReference>
<reference evidence="9" key="1">
    <citation type="submission" date="2016-04" db="UniProtKB">
        <authorList>
            <consortium name="WormBaseParasite"/>
        </authorList>
    </citation>
    <scope>IDENTIFICATION</scope>
</reference>
<evidence type="ECO:0000256" key="5">
    <source>
        <dbReference type="SAM" id="Phobius"/>
    </source>
</evidence>
<evidence type="ECO:0000256" key="1">
    <source>
        <dbReference type="ARBA" id="ARBA00004141"/>
    </source>
</evidence>
<dbReference type="AlphaFoldDB" id="A0A158Q5A6"/>
<feature type="transmembrane region" description="Helical" evidence="5">
    <location>
        <begin position="347"/>
        <end position="371"/>
    </location>
</feature>
<name>A0A158Q5A6_DRAME</name>
<evidence type="ECO:0000313" key="9">
    <source>
        <dbReference type="WBParaSite" id="DME_0000691501-mRNA-1"/>
    </source>
</evidence>
<evidence type="ECO:0000256" key="3">
    <source>
        <dbReference type="ARBA" id="ARBA00022989"/>
    </source>
</evidence>
<proteinExistence type="predicted"/>
<gene>
    <name evidence="6" type="ORF">DME_LOCUS9747</name>
</gene>
<accession>A0A158Q5A6</accession>
<dbReference type="EMBL" id="UYYG01001190">
    <property type="protein sequence ID" value="VDN59774.1"/>
    <property type="molecule type" value="Genomic_DNA"/>
</dbReference>
<dbReference type="WBParaSite" id="DME_0000691501-mRNA-1">
    <property type="protein sequence ID" value="DME_0000691501-mRNA-1"/>
    <property type="gene ID" value="DME_0000691501"/>
</dbReference>
<dbReference type="Proteomes" id="UP000274756">
    <property type="component" value="Unassembled WGS sequence"/>
</dbReference>
<dbReference type="OrthoDB" id="2014092at2759"/>
<dbReference type="Proteomes" id="UP000038040">
    <property type="component" value="Unplaced"/>
</dbReference>
<feature type="transmembrane region" description="Helical" evidence="5">
    <location>
        <begin position="158"/>
        <end position="180"/>
    </location>
</feature>
<dbReference type="PANTHER" id="PTHR19282:SF502">
    <property type="entry name" value="TETRASPANIN-14"/>
    <property type="match status" value="1"/>
</dbReference>
<keyword evidence="2 5" id="KW-0812">Transmembrane</keyword>
<dbReference type="STRING" id="318479.A0A158Q5A6"/>
<keyword evidence="8" id="KW-1185">Reference proteome</keyword>
<evidence type="ECO:0000256" key="4">
    <source>
        <dbReference type="ARBA" id="ARBA00023136"/>
    </source>
</evidence>
<dbReference type="PRINTS" id="PR00259">
    <property type="entry name" value="TMFOUR"/>
</dbReference>
<evidence type="ECO:0000313" key="8">
    <source>
        <dbReference type="Proteomes" id="UP000274756"/>
    </source>
</evidence>
<evidence type="ECO:0000313" key="7">
    <source>
        <dbReference type="Proteomes" id="UP000038040"/>
    </source>
</evidence>
<evidence type="ECO:0000256" key="2">
    <source>
        <dbReference type="ARBA" id="ARBA00022692"/>
    </source>
</evidence>
<evidence type="ECO:0000313" key="6">
    <source>
        <dbReference type="EMBL" id="VDN59774.1"/>
    </source>
</evidence>
<keyword evidence="3 5" id="KW-1133">Transmembrane helix</keyword>